<sequence>MSSDARTGAAPLPTGPLSQIDYSERIPNNVGLNEDRRLQRALEGWQPKFLDWWKQLGPALPTKDVYLRTAIAVGRDGWAHFAHVPMEEYRWGIFLAERNPERVVSFGKHKGEPAWQEVPGEHRADLLRLIVVQGDTEPASVEQQRILGNTAPSIYDLRNLFQVNVEEGRHLWAMVYLLHAFFGREGREEAEQLLKRNSGNADAPRILGAFNEETTDWLQFFMFTYFTDRDGKYQLGTLKESAFDPLARTCEFMLKEEAHHMFVGTTGVQRMVERTAQVMKEHQTKDIFPYGAIPLDVIQKYLNFQFAVSMDLFGSEQSTNAGNYYTSGVKGRWMESRRKDDHVLLEATREMNYVADGEIRTRTVPMLSALNLDLRDEYVADCTHGVRRWNRAFEEAGLEDRLILPHEGFNRKVGVYAGHHVSPAGEVLDDEAWAARAGDWLPSAEDRQAVAALMIPEYEYGKFASWIAPPRTGINEQPVEFDYVHLAEEGLL</sequence>
<keyword evidence="2" id="KW-0560">Oxidoreductase</keyword>
<dbReference type="SUPFAM" id="SSF47240">
    <property type="entry name" value="Ferritin-like"/>
    <property type="match status" value="1"/>
</dbReference>
<accession>A0ABW6WC62</accession>
<reference evidence="2 3" key="1">
    <citation type="submission" date="2024-10" db="EMBL/GenBank/DDBJ databases">
        <title>The Natural Products Discovery Center: Release of the First 8490 Sequenced Strains for Exploring Actinobacteria Biosynthetic Diversity.</title>
        <authorList>
            <person name="Kalkreuter E."/>
            <person name="Kautsar S.A."/>
            <person name="Yang D."/>
            <person name="Bader C.D."/>
            <person name="Teijaro C.N."/>
            <person name="Fluegel L."/>
            <person name="Davis C.M."/>
            <person name="Simpson J.R."/>
            <person name="Lauterbach L."/>
            <person name="Steele A.D."/>
            <person name="Gui C."/>
            <person name="Meng S."/>
            <person name="Li G."/>
            <person name="Viehrig K."/>
            <person name="Ye F."/>
            <person name="Su P."/>
            <person name="Kiefer A.F."/>
            <person name="Nichols A."/>
            <person name="Cepeda A.J."/>
            <person name="Yan W."/>
            <person name="Fan B."/>
            <person name="Jiang Y."/>
            <person name="Adhikari A."/>
            <person name="Zheng C.-J."/>
            <person name="Schuster L."/>
            <person name="Cowan T.M."/>
            <person name="Smanski M.J."/>
            <person name="Chevrette M.G."/>
            <person name="De Carvalho L.P.S."/>
            <person name="Shen B."/>
        </authorList>
    </citation>
    <scope>NUCLEOTIDE SEQUENCE [LARGE SCALE GENOMIC DNA]</scope>
    <source>
        <strain evidence="2 3">NPDC000087</strain>
    </source>
</reference>
<comment type="caution">
    <text evidence="2">The sequence shown here is derived from an EMBL/GenBank/DDBJ whole genome shotgun (WGS) entry which is preliminary data.</text>
</comment>
<dbReference type="RefSeq" id="WP_020518178.1">
    <property type="nucleotide sequence ID" value="NZ_JBIAZU010000002.1"/>
</dbReference>
<protein>
    <submittedName>
        <fullName evidence="2">Benzoyl-CoA 2,3-epoxidase subunit BoxB</fullName>
        <ecNumber evidence="2">1.14.13.208</ecNumber>
    </submittedName>
</protein>
<dbReference type="GO" id="GO:0016491">
    <property type="term" value="F:oxidoreductase activity"/>
    <property type="evidence" value="ECO:0007669"/>
    <property type="project" value="UniProtKB-KW"/>
</dbReference>
<dbReference type="InterPro" id="IPR012348">
    <property type="entry name" value="RNR-like"/>
</dbReference>
<name>A0ABW6WC62_9ACTN</name>
<organism evidence="2 3">
    <name type="scientific">Paractinoplanes globisporus</name>
    <dbReference type="NCBI Taxonomy" id="113565"/>
    <lineage>
        <taxon>Bacteria</taxon>
        <taxon>Bacillati</taxon>
        <taxon>Actinomycetota</taxon>
        <taxon>Actinomycetes</taxon>
        <taxon>Micromonosporales</taxon>
        <taxon>Micromonosporaceae</taxon>
        <taxon>Paractinoplanes</taxon>
    </lineage>
</organism>
<dbReference type="Proteomes" id="UP001602245">
    <property type="component" value="Unassembled WGS sequence"/>
</dbReference>
<evidence type="ECO:0000313" key="3">
    <source>
        <dbReference type="Proteomes" id="UP001602245"/>
    </source>
</evidence>
<dbReference type="InterPro" id="IPR009078">
    <property type="entry name" value="Ferritin-like_SF"/>
</dbReference>
<dbReference type="PANTHER" id="PTHR30458:SF0">
    <property type="entry name" value="1,2-PHENYLACETYL-COA EPOXIDASE, SUBUNIT C"/>
    <property type="match status" value="1"/>
</dbReference>
<keyword evidence="3" id="KW-1185">Reference proteome</keyword>
<dbReference type="InterPro" id="IPR052703">
    <property type="entry name" value="Aromatic_CoA_ox/epox"/>
</dbReference>
<dbReference type="NCBIfam" id="TIGR03225">
    <property type="entry name" value="benzo_boxB"/>
    <property type="match status" value="1"/>
</dbReference>
<evidence type="ECO:0000313" key="2">
    <source>
        <dbReference type="EMBL" id="MFF5289756.1"/>
    </source>
</evidence>
<dbReference type="PANTHER" id="PTHR30458">
    <property type="entry name" value="PHENYLACETIC ACID DEGRADATION PROTEIN PAA"/>
    <property type="match status" value="1"/>
</dbReference>
<dbReference type="EC" id="1.14.13.208" evidence="2"/>
<gene>
    <name evidence="2" type="primary">boxB</name>
    <name evidence="2" type="ORF">ACFY35_09970</name>
</gene>
<evidence type="ECO:0000256" key="1">
    <source>
        <dbReference type="SAM" id="MobiDB-lite"/>
    </source>
</evidence>
<dbReference type="EMBL" id="JBIAZU010000002">
    <property type="protein sequence ID" value="MFF5289756.1"/>
    <property type="molecule type" value="Genomic_DNA"/>
</dbReference>
<dbReference type="Gene3D" id="1.10.620.20">
    <property type="entry name" value="Ribonucleotide Reductase, subunit A"/>
    <property type="match status" value="1"/>
</dbReference>
<proteinExistence type="predicted"/>
<dbReference type="InterPro" id="IPR017635">
    <property type="entry name" value="Benzoyl_CoA_Oase_BoxB"/>
</dbReference>
<feature type="region of interest" description="Disordered" evidence="1">
    <location>
        <begin position="1"/>
        <end position="21"/>
    </location>
</feature>